<evidence type="ECO:0000313" key="4">
    <source>
        <dbReference type="Proteomes" id="UP000264036"/>
    </source>
</evidence>
<feature type="domain" description="Transglycosylase SLT" evidence="2">
    <location>
        <begin position="167"/>
        <end position="246"/>
    </location>
</feature>
<evidence type="ECO:0000259" key="2">
    <source>
        <dbReference type="Pfam" id="PF01464"/>
    </source>
</evidence>
<name>A0A356LF57_9BURK</name>
<proteinExistence type="predicted"/>
<dbReference type="Gene3D" id="1.10.530.10">
    <property type="match status" value="1"/>
</dbReference>
<keyword evidence="1" id="KW-1133">Transmembrane helix</keyword>
<dbReference type="InterPro" id="IPR008258">
    <property type="entry name" value="Transglycosylase_SLT_dom_1"/>
</dbReference>
<evidence type="ECO:0000313" key="3">
    <source>
        <dbReference type="EMBL" id="HBP29201.1"/>
    </source>
</evidence>
<sequence length="291" mass="31486">MNSATTRSVASRYFGSVYRTALDIVHLMVSYLGIAVLVAVLAAALLPAIRDQIRVIHQASLNALMPDSTVMSDKDLLTIFNSPHVRTGDLVPPPAPSPEQQHNAALTRELDYTDEGFFANLGISNSQFTVPGLSNSQALALREYVARKFRIARNVTGALIRVVYSVAEKQQLDPILMLGVIAIESRYNPFAESHVGAQGLMQVMPKVHAEKFDVFHGGILSALNPVANIQVGAKILHDCIARRGSVDRGLGCYVGAIGPNDGGYAAKVQAERRRIALESGIALKRNLGKYQ</sequence>
<keyword evidence="1" id="KW-0812">Transmembrane</keyword>
<dbReference type="Proteomes" id="UP000264036">
    <property type="component" value="Unassembled WGS sequence"/>
</dbReference>
<comment type="caution">
    <text evidence="3">The sequence shown here is derived from an EMBL/GenBank/DDBJ whole genome shotgun (WGS) entry which is preliminary data.</text>
</comment>
<keyword evidence="1" id="KW-0472">Membrane</keyword>
<gene>
    <name evidence="3" type="ORF">DD666_07275</name>
</gene>
<dbReference type="AlphaFoldDB" id="A0A356LF57"/>
<dbReference type="EMBL" id="DOEK01000016">
    <property type="protein sequence ID" value="HBP29201.1"/>
    <property type="molecule type" value="Genomic_DNA"/>
</dbReference>
<dbReference type="Pfam" id="PF01464">
    <property type="entry name" value="SLT"/>
    <property type="match status" value="1"/>
</dbReference>
<dbReference type="InterPro" id="IPR023346">
    <property type="entry name" value="Lysozyme-like_dom_sf"/>
</dbReference>
<accession>A0A356LF57</accession>
<organism evidence="3 4">
    <name type="scientific">Advenella kashmirensis</name>
    <dbReference type="NCBI Taxonomy" id="310575"/>
    <lineage>
        <taxon>Bacteria</taxon>
        <taxon>Pseudomonadati</taxon>
        <taxon>Pseudomonadota</taxon>
        <taxon>Betaproteobacteria</taxon>
        <taxon>Burkholderiales</taxon>
        <taxon>Alcaligenaceae</taxon>
    </lineage>
</organism>
<dbReference type="SUPFAM" id="SSF53955">
    <property type="entry name" value="Lysozyme-like"/>
    <property type="match status" value="1"/>
</dbReference>
<dbReference type="CDD" id="cd00254">
    <property type="entry name" value="LT-like"/>
    <property type="match status" value="1"/>
</dbReference>
<feature type="transmembrane region" description="Helical" evidence="1">
    <location>
        <begin position="24"/>
        <end position="46"/>
    </location>
</feature>
<reference evidence="3 4" key="1">
    <citation type="journal article" date="2018" name="Nat. Biotechnol.">
        <title>A standardized bacterial taxonomy based on genome phylogeny substantially revises the tree of life.</title>
        <authorList>
            <person name="Parks D.H."/>
            <person name="Chuvochina M."/>
            <person name="Waite D.W."/>
            <person name="Rinke C."/>
            <person name="Skarshewski A."/>
            <person name="Chaumeil P.A."/>
            <person name="Hugenholtz P."/>
        </authorList>
    </citation>
    <scope>NUCLEOTIDE SEQUENCE [LARGE SCALE GENOMIC DNA]</scope>
    <source>
        <strain evidence="3">UBA10707</strain>
    </source>
</reference>
<protein>
    <submittedName>
        <fullName evidence="3">Lytic transglycosylase</fullName>
    </submittedName>
</protein>
<evidence type="ECO:0000256" key="1">
    <source>
        <dbReference type="SAM" id="Phobius"/>
    </source>
</evidence>